<evidence type="ECO:0000313" key="2">
    <source>
        <dbReference type="EMBL" id="QHT96678.1"/>
    </source>
</evidence>
<reference evidence="2" key="1">
    <citation type="journal article" date="2020" name="Nature">
        <title>Giant virus diversity and host interactions through global metagenomics.</title>
        <authorList>
            <person name="Schulz F."/>
            <person name="Roux S."/>
            <person name="Paez-Espino D."/>
            <person name="Jungbluth S."/>
            <person name="Walsh D.A."/>
            <person name="Denef V.J."/>
            <person name="McMahon K.D."/>
            <person name="Konstantinidis K.T."/>
            <person name="Eloe-Fadrosh E.A."/>
            <person name="Kyrpides N.C."/>
            <person name="Woyke T."/>
        </authorList>
    </citation>
    <scope>NUCLEOTIDE SEQUENCE</scope>
    <source>
        <strain evidence="2">GVMAG-M-3300024302-11</strain>
    </source>
</reference>
<sequence>MSEKDVSKGLSIVIFFYFGVISIGSLYMAIESCIKQTYDPLYLTITGINIVILLVLGSFYLIEKCKSNVKLSDDNVSDNFTSVV</sequence>
<name>A0A6C0ITY6_9ZZZZ</name>
<proteinExistence type="predicted"/>
<dbReference type="AlphaFoldDB" id="A0A6C0ITY6"/>
<feature type="transmembrane region" description="Helical" evidence="1">
    <location>
        <begin position="42"/>
        <end position="62"/>
    </location>
</feature>
<protein>
    <submittedName>
        <fullName evidence="2">Uncharacterized protein</fullName>
    </submittedName>
</protein>
<keyword evidence="1" id="KW-1133">Transmembrane helix</keyword>
<keyword evidence="1" id="KW-0812">Transmembrane</keyword>
<dbReference type="EMBL" id="MN740263">
    <property type="protein sequence ID" value="QHT96678.1"/>
    <property type="molecule type" value="Genomic_DNA"/>
</dbReference>
<evidence type="ECO:0000256" key="1">
    <source>
        <dbReference type="SAM" id="Phobius"/>
    </source>
</evidence>
<organism evidence="2">
    <name type="scientific">viral metagenome</name>
    <dbReference type="NCBI Taxonomy" id="1070528"/>
    <lineage>
        <taxon>unclassified sequences</taxon>
        <taxon>metagenomes</taxon>
        <taxon>organismal metagenomes</taxon>
    </lineage>
</organism>
<accession>A0A6C0ITY6</accession>
<keyword evidence="1" id="KW-0472">Membrane</keyword>
<feature type="transmembrane region" description="Helical" evidence="1">
    <location>
        <begin position="12"/>
        <end position="30"/>
    </location>
</feature>